<organism evidence="16 17">
    <name type="scientific">Ursus maritimus</name>
    <name type="common">Polar bear</name>
    <name type="synonym">Thalarctos maritimus</name>
    <dbReference type="NCBI Taxonomy" id="29073"/>
    <lineage>
        <taxon>Eukaryota</taxon>
        <taxon>Metazoa</taxon>
        <taxon>Chordata</taxon>
        <taxon>Craniata</taxon>
        <taxon>Vertebrata</taxon>
        <taxon>Euteleostomi</taxon>
        <taxon>Mammalia</taxon>
        <taxon>Eutheria</taxon>
        <taxon>Laurasiatheria</taxon>
        <taxon>Carnivora</taxon>
        <taxon>Caniformia</taxon>
        <taxon>Ursidae</taxon>
        <taxon>Ursus</taxon>
    </lineage>
</organism>
<dbReference type="InterPro" id="IPR027417">
    <property type="entry name" value="P-loop_NTPase"/>
</dbReference>
<dbReference type="CDD" id="cd01850">
    <property type="entry name" value="CDC_Septin"/>
    <property type="match status" value="1"/>
</dbReference>
<evidence type="ECO:0000256" key="10">
    <source>
        <dbReference type="ARBA" id="ARBA00046092"/>
    </source>
</evidence>
<feature type="domain" description="Septin-type G" evidence="15">
    <location>
        <begin position="189"/>
        <end position="463"/>
    </location>
</feature>
<dbReference type="GO" id="GO:0005525">
    <property type="term" value="F:GTP binding"/>
    <property type="evidence" value="ECO:0007669"/>
    <property type="project" value="UniProtKB-KW"/>
</dbReference>
<keyword evidence="6 13" id="KW-0547">Nucleotide-binding</keyword>
<dbReference type="GO" id="GO:0005813">
    <property type="term" value="C:centrosome"/>
    <property type="evidence" value="ECO:0007669"/>
    <property type="project" value="UniProtKB-SubCell"/>
</dbReference>
<feature type="region of interest" description="Disordered" evidence="14">
    <location>
        <begin position="1"/>
        <end position="63"/>
    </location>
</feature>
<evidence type="ECO:0000256" key="2">
    <source>
        <dbReference type="ARBA" id="ARBA00004300"/>
    </source>
</evidence>
<dbReference type="KEGG" id="umr:103657923"/>
<dbReference type="GeneID" id="103657923"/>
<evidence type="ECO:0000256" key="13">
    <source>
        <dbReference type="RuleBase" id="RU004560"/>
    </source>
</evidence>
<reference evidence="17" key="1">
    <citation type="submission" date="2025-08" db="UniProtKB">
        <authorList>
            <consortium name="RefSeq"/>
        </authorList>
    </citation>
    <scope>IDENTIFICATION</scope>
    <source>
        <tissue evidence="17">Whole blood</tissue>
    </source>
</reference>
<dbReference type="SUPFAM" id="SSF52540">
    <property type="entry name" value="P-loop containing nucleoside triphosphate hydrolases"/>
    <property type="match status" value="1"/>
</dbReference>
<dbReference type="InterPro" id="IPR016491">
    <property type="entry name" value="Septin"/>
</dbReference>
<comment type="function">
    <text evidence="10">Filament-forming cytoskeletal GTPase. May play a role in cytokinesis.</text>
</comment>
<evidence type="ECO:0000256" key="8">
    <source>
        <dbReference type="ARBA" id="ARBA00023212"/>
    </source>
</evidence>
<evidence type="ECO:0000256" key="12">
    <source>
        <dbReference type="ARBA" id="ARBA00069578"/>
    </source>
</evidence>
<evidence type="ECO:0000259" key="15">
    <source>
        <dbReference type="PROSITE" id="PS51719"/>
    </source>
</evidence>
<keyword evidence="4" id="KW-0597">Phosphoprotein</keyword>
<dbReference type="GO" id="GO:0030496">
    <property type="term" value="C:midbody"/>
    <property type="evidence" value="ECO:0007669"/>
    <property type="project" value="UniProtKB-SubCell"/>
</dbReference>
<dbReference type="PROSITE" id="PS51719">
    <property type="entry name" value="G_SEPTIN"/>
    <property type="match status" value="1"/>
</dbReference>
<evidence type="ECO:0000256" key="5">
    <source>
        <dbReference type="ARBA" id="ARBA00022618"/>
    </source>
</evidence>
<evidence type="ECO:0000256" key="1">
    <source>
        <dbReference type="ARBA" id="ARBA00004214"/>
    </source>
</evidence>
<feature type="region of interest" description="Disordered" evidence="14">
    <location>
        <begin position="76"/>
        <end position="120"/>
    </location>
</feature>
<keyword evidence="3" id="KW-0963">Cytoplasm</keyword>
<dbReference type="FunFam" id="3.40.50.300:FF:001012">
    <property type="entry name" value="Septin 1"/>
    <property type="match status" value="1"/>
</dbReference>
<protein>
    <recommendedName>
        <fullName evidence="12">Septin-1</fullName>
    </recommendedName>
</protein>
<comment type="subcellular location">
    <subcellularLocation>
        <location evidence="2">Cytoplasm</location>
        <location evidence="2">Cytoskeleton</location>
        <location evidence="2">Microtubule organizing center</location>
        <location evidence="2">Centrosome</location>
    </subcellularLocation>
    <subcellularLocation>
        <location evidence="1">Midbody</location>
    </subcellularLocation>
</comment>
<keyword evidence="8" id="KW-0206">Cytoskeleton</keyword>
<comment type="similarity">
    <text evidence="13">Belongs to the TRAFAC class TrmE-Era-EngA-EngB-Septin-like GTPase superfamily. Septin GTPase family.</text>
</comment>
<evidence type="ECO:0000256" key="14">
    <source>
        <dbReference type="SAM" id="MobiDB-lite"/>
    </source>
</evidence>
<gene>
    <name evidence="17" type="primary">SEPTIN1</name>
</gene>
<sequence>MSPRRPRELLGGAPLPEPPAAPGCGLRAKWGGGSDPGVPGAAAGGGDGKRKRWSSPSRSRTWEELQACGATRVLRSSVAGGRPRAADRATLSRGQLPELGGINRVPPGLDQRDPGSENSRYSWSWFSPPVRASQLPTLPAPLFATLNFLSHQRKWVETAGAATASRAMDKEYVGFAALPNQLHRKSVKKGFDFTLMVAGESGLGKSTLINSLFLTNLYEDRQLPEASARLTQTLTIERRGVEIEEGGIKVKLTLVDTPGFGDSVDCSDCWLPVVRFIEEQFEQYLRDESGLNRKNIQDSRVHCCLYFISPFGRGLRPLDVAFLRAVHEKVNIIPVIGKADALMPKETQALKQKIREQLKEEEINIYQFPDCDSDEDEDFKRQDAEMKESIPFAVVGSCEVVRDGGTRPVRGRRYSWGTVEVENPHHCDFLNLRRMLVQTHLQDLKEVTHDLLYEGYRARCLQSLARPGARDRASRSKLSRQSATEIPLPMLPLAETEKLIREKDEELRRMQEMLEKMQAQMQQSQTQGEQSEAL</sequence>
<accession>A0A8M1GA23</accession>
<keyword evidence="7 13" id="KW-0342">GTP-binding</keyword>
<name>A0A8M1GA23_URSMA</name>
<feature type="region of interest" description="Disordered" evidence="14">
    <location>
        <begin position="515"/>
        <end position="534"/>
    </location>
</feature>
<evidence type="ECO:0000313" key="17">
    <source>
        <dbReference type="RefSeq" id="XP_040492491.1"/>
    </source>
</evidence>
<keyword evidence="16" id="KW-1185">Reference proteome</keyword>
<evidence type="ECO:0000256" key="7">
    <source>
        <dbReference type="ARBA" id="ARBA00023134"/>
    </source>
</evidence>
<feature type="compositionally biased region" description="Low complexity" evidence="14">
    <location>
        <begin position="517"/>
        <end position="534"/>
    </location>
</feature>
<dbReference type="AlphaFoldDB" id="A0A8M1GA23"/>
<dbReference type="Pfam" id="PF00735">
    <property type="entry name" value="Septin"/>
    <property type="match status" value="1"/>
</dbReference>
<keyword evidence="9" id="KW-0131">Cell cycle</keyword>
<evidence type="ECO:0000256" key="11">
    <source>
        <dbReference type="ARBA" id="ARBA00062596"/>
    </source>
</evidence>
<dbReference type="RefSeq" id="XP_040492491.1">
    <property type="nucleotide sequence ID" value="XM_040636557.1"/>
</dbReference>
<dbReference type="GO" id="GO:0051301">
    <property type="term" value="P:cell division"/>
    <property type="evidence" value="ECO:0007669"/>
    <property type="project" value="UniProtKB-KW"/>
</dbReference>
<evidence type="ECO:0000256" key="3">
    <source>
        <dbReference type="ARBA" id="ARBA00022490"/>
    </source>
</evidence>
<keyword evidence="5" id="KW-0132">Cell division</keyword>
<evidence type="ECO:0000256" key="4">
    <source>
        <dbReference type="ARBA" id="ARBA00022553"/>
    </source>
</evidence>
<proteinExistence type="inferred from homology"/>
<evidence type="ECO:0000256" key="9">
    <source>
        <dbReference type="ARBA" id="ARBA00023306"/>
    </source>
</evidence>
<dbReference type="Proteomes" id="UP000261680">
    <property type="component" value="Unplaced"/>
</dbReference>
<dbReference type="PANTHER" id="PTHR18884">
    <property type="entry name" value="SEPTIN"/>
    <property type="match status" value="1"/>
</dbReference>
<dbReference type="Gene3D" id="3.40.50.300">
    <property type="entry name" value="P-loop containing nucleotide triphosphate hydrolases"/>
    <property type="match status" value="1"/>
</dbReference>
<dbReference type="InterPro" id="IPR030379">
    <property type="entry name" value="G_SEPTIN_dom"/>
</dbReference>
<evidence type="ECO:0000313" key="16">
    <source>
        <dbReference type="Proteomes" id="UP000261680"/>
    </source>
</evidence>
<evidence type="ECO:0000256" key="6">
    <source>
        <dbReference type="ARBA" id="ARBA00022741"/>
    </source>
</evidence>
<dbReference type="CTD" id="1731"/>
<comment type="subunit">
    <text evidence="11">Septins polymerize into heterooligomeric protein complexes that form filaments, and can associate with cellular membranes, actin filaments and microtubules. GTPase activity is required for filament formation. Interacts with AURKB.</text>
</comment>
<dbReference type="OrthoDB" id="416553at2759"/>